<accession>A0AB34J392</accession>
<dbReference type="PANTHER" id="PTHR46331:SF2">
    <property type="entry name" value="VALACYCLOVIR HYDROLASE"/>
    <property type="match status" value="1"/>
</dbReference>
<feature type="domain" description="AB hydrolase-1" evidence="1">
    <location>
        <begin position="45"/>
        <end position="170"/>
    </location>
</feature>
<comment type="caution">
    <text evidence="2">The sequence shown here is derived from an EMBL/GenBank/DDBJ whole genome shotgun (WGS) entry which is preliminary data.</text>
</comment>
<evidence type="ECO:0000313" key="2">
    <source>
        <dbReference type="EMBL" id="KAL1511169.1"/>
    </source>
</evidence>
<dbReference type="Proteomes" id="UP001515480">
    <property type="component" value="Unassembled WGS sequence"/>
</dbReference>
<dbReference type="InterPro" id="IPR029058">
    <property type="entry name" value="AB_hydrolase_fold"/>
</dbReference>
<dbReference type="AlphaFoldDB" id="A0AB34J392"/>
<sequence>MVVAAMLRGCGGRMLQRRMSTVASGTRAINGFNMFYMTNGERGMPLLCMPGALGTAETDFLPQLEHLADTFQVVSYDPRGYGKSRPPVRDFPLDFYQRDADDAAALMAALGHEQYGVMGWSDGAISSVLLSAKYRPQVKGLVMFGGNAYFTQSDVDAFEATRDIEKNWSKRMKETHIPTYGDDLQPMWSAAVDAWAGIYRTKGGDVCMEEAKSLTCPTLVLHGAKDPICLIDHPHWFKENIKDAQLHILPDGKHNLHIRYAEEVNALVRNFFTTGKAHPQRAFKIARIQTG</sequence>
<name>A0AB34J392_PRYPA</name>
<dbReference type="InterPro" id="IPR000073">
    <property type="entry name" value="AB_hydrolase_1"/>
</dbReference>
<dbReference type="SUPFAM" id="SSF53474">
    <property type="entry name" value="alpha/beta-Hydrolases"/>
    <property type="match status" value="1"/>
</dbReference>
<organism evidence="2 3">
    <name type="scientific">Prymnesium parvum</name>
    <name type="common">Toxic golden alga</name>
    <dbReference type="NCBI Taxonomy" id="97485"/>
    <lineage>
        <taxon>Eukaryota</taxon>
        <taxon>Haptista</taxon>
        <taxon>Haptophyta</taxon>
        <taxon>Prymnesiophyceae</taxon>
        <taxon>Prymnesiales</taxon>
        <taxon>Prymnesiaceae</taxon>
        <taxon>Prymnesium</taxon>
    </lineage>
</organism>
<dbReference type="GO" id="GO:0017171">
    <property type="term" value="F:serine hydrolase activity"/>
    <property type="evidence" value="ECO:0007669"/>
    <property type="project" value="TreeGrafter"/>
</dbReference>
<dbReference type="Gene3D" id="3.40.50.1820">
    <property type="entry name" value="alpha/beta hydrolase"/>
    <property type="match status" value="1"/>
</dbReference>
<evidence type="ECO:0000259" key="1">
    <source>
        <dbReference type="Pfam" id="PF00561"/>
    </source>
</evidence>
<protein>
    <recommendedName>
        <fullName evidence="1">AB hydrolase-1 domain-containing protein</fullName>
    </recommendedName>
</protein>
<dbReference type="PANTHER" id="PTHR46331">
    <property type="entry name" value="VALACYCLOVIR HYDROLASE"/>
    <property type="match status" value="1"/>
</dbReference>
<evidence type="ECO:0000313" key="3">
    <source>
        <dbReference type="Proteomes" id="UP001515480"/>
    </source>
</evidence>
<reference evidence="2 3" key="1">
    <citation type="journal article" date="2024" name="Science">
        <title>Giant polyketide synthase enzymes in the biosynthesis of giant marine polyether toxins.</title>
        <authorList>
            <person name="Fallon T.R."/>
            <person name="Shende V.V."/>
            <person name="Wierzbicki I.H."/>
            <person name="Pendleton A.L."/>
            <person name="Watervoot N.F."/>
            <person name="Auber R.P."/>
            <person name="Gonzalez D.J."/>
            <person name="Wisecaver J.H."/>
            <person name="Moore B.S."/>
        </authorList>
    </citation>
    <scope>NUCLEOTIDE SEQUENCE [LARGE SCALE GENOMIC DNA]</scope>
    <source>
        <strain evidence="2 3">12B1</strain>
    </source>
</reference>
<proteinExistence type="predicted"/>
<keyword evidence="3" id="KW-1185">Reference proteome</keyword>
<dbReference type="Pfam" id="PF00561">
    <property type="entry name" value="Abhydrolase_1"/>
    <property type="match status" value="1"/>
</dbReference>
<gene>
    <name evidence="2" type="ORF">AB1Y20_005985</name>
</gene>
<dbReference type="EMBL" id="JBGBPQ010000014">
    <property type="protein sequence ID" value="KAL1511169.1"/>
    <property type="molecule type" value="Genomic_DNA"/>
</dbReference>